<comment type="caution">
    <text evidence="1">The sequence shown here is derived from an EMBL/GenBank/DDBJ whole genome shotgun (WGS) entry which is preliminary data.</text>
</comment>
<evidence type="ECO:0000313" key="1">
    <source>
        <dbReference type="EMBL" id="RAJ01246.1"/>
    </source>
</evidence>
<protein>
    <submittedName>
        <fullName evidence="1">Uncharacterized protein</fullName>
    </submittedName>
</protein>
<accession>A0ABX9BR43</accession>
<gene>
    <name evidence="1" type="ORF">DET54_102734</name>
</gene>
<evidence type="ECO:0000313" key="2">
    <source>
        <dbReference type="Proteomes" id="UP000248827"/>
    </source>
</evidence>
<dbReference type="Proteomes" id="UP000248827">
    <property type="component" value="Unassembled WGS sequence"/>
</dbReference>
<reference evidence="1 2" key="1">
    <citation type="submission" date="2018-06" db="EMBL/GenBank/DDBJ databases">
        <title>Freshwater and sediment microbial communities from various areas in North America, analyzing microbe dynamics in response to fracking.</title>
        <authorList>
            <person name="Lamendella R."/>
        </authorList>
    </citation>
    <scope>NUCLEOTIDE SEQUENCE [LARGE SCALE GENOMIC DNA]</scope>
    <source>
        <strain evidence="1 2">NG-13</strain>
    </source>
</reference>
<sequence length="85" mass="9950">MFHTTMLLFIQESLFHLPYHGLVRGSLSKIMFRENGRIMIVTRQPVSSNTFPVFVGCYALCLQEKRYKIRCTFIAYVLCDIVNLE</sequence>
<dbReference type="EMBL" id="QLLI01000002">
    <property type="protein sequence ID" value="RAJ01246.1"/>
    <property type="molecule type" value="Genomic_DNA"/>
</dbReference>
<proteinExistence type="predicted"/>
<organism evidence="1 2">
    <name type="scientific">Paenibacillus pabuli</name>
    <dbReference type="NCBI Taxonomy" id="1472"/>
    <lineage>
        <taxon>Bacteria</taxon>
        <taxon>Bacillati</taxon>
        <taxon>Bacillota</taxon>
        <taxon>Bacilli</taxon>
        <taxon>Bacillales</taxon>
        <taxon>Paenibacillaceae</taxon>
        <taxon>Paenibacillus</taxon>
    </lineage>
</organism>
<keyword evidence="2" id="KW-1185">Reference proteome</keyword>
<name>A0ABX9BR43_9BACL</name>